<dbReference type="Gene3D" id="6.20.210.20">
    <property type="entry name" value="THAP domain"/>
    <property type="match status" value="1"/>
</dbReference>
<dbReference type="EMBL" id="JAIWYP010000008">
    <property type="protein sequence ID" value="KAH3789179.1"/>
    <property type="molecule type" value="Genomic_DNA"/>
</dbReference>
<accession>A0A9D4F0Q4</accession>
<dbReference type="GO" id="GO:0008270">
    <property type="term" value="F:zinc ion binding"/>
    <property type="evidence" value="ECO:0007669"/>
    <property type="project" value="UniProtKB-KW"/>
</dbReference>
<dbReference type="InterPro" id="IPR026516">
    <property type="entry name" value="THAP1/10"/>
</dbReference>
<protein>
    <recommendedName>
        <fullName evidence="6">THAP-type domain-containing protein</fullName>
    </recommendedName>
</protein>
<dbReference type="SMART" id="SM00980">
    <property type="entry name" value="THAP"/>
    <property type="match status" value="1"/>
</dbReference>
<gene>
    <name evidence="7" type="ORF">DPMN_167351</name>
</gene>
<reference evidence="7" key="2">
    <citation type="submission" date="2020-11" db="EMBL/GenBank/DDBJ databases">
        <authorList>
            <person name="McCartney M.A."/>
            <person name="Auch B."/>
            <person name="Kono T."/>
            <person name="Mallez S."/>
            <person name="Becker A."/>
            <person name="Gohl D.M."/>
            <person name="Silverstein K.A.T."/>
            <person name="Koren S."/>
            <person name="Bechman K.B."/>
            <person name="Herman A."/>
            <person name="Abrahante J.E."/>
            <person name="Garbe J."/>
        </authorList>
    </citation>
    <scope>NUCLEOTIDE SEQUENCE</scope>
    <source>
        <strain evidence="7">Duluth1</strain>
        <tissue evidence="7">Whole animal</tissue>
    </source>
</reference>
<keyword evidence="8" id="KW-1185">Reference proteome</keyword>
<evidence type="ECO:0000256" key="5">
    <source>
        <dbReference type="PROSITE-ProRule" id="PRU00309"/>
    </source>
</evidence>
<evidence type="ECO:0000256" key="4">
    <source>
        <dbReference type="ARBA" id="ARBA00023125"/>
    </source>
</evidence>
<evidence type="ECO:0000256" key="1">
    <source>
        <dbReference type="ARBA" id="ARBA00022723"/>
    </source>
</evidence>
<sequence length="133" mass="15012">MVICAVIGCISRSGKDQVNFVRFPSDKKLKKIWCTKIGRVSHVSKHKLYSSNKNSRVCSLRFEEDQFVHSPAFLENIGCSSQFRRILKQDAVPTIFCSATSAVSNRAEKKKTLVGKSARKTAKNTRGFYFISM</sequence>
<dbReference type="Pfam" id="PF05485">
    <property type="entry name" value="THAP"/>
    <property type="match status" value="1"/>
</dbReference>
<dbReference type="PANTHER" id="PTHR46600:SF11">
    <property type="entry name" value="THAP DOMAIN-CONTAINING PROTEIN 10"/>
    <property type="match status" value="1"/>
</dbReference>
<dbReference type="InterPro" id="IPR006612">
    <property type="entry name" value="THAP_Znf"/>
</dbReference>
<reference evidence="7" key="1">
    <citation type="journal article" date="2019" name="bioRxiv">
        <title>The Genome of the Zebra Mussel, Dreissena polymorpha: A Resource for Invasive Species Research.</title>
        <authorList>
            <person name="McCartney M.A."/>
            <person name="Auch B."/>
            <person name="Kono T."/>
            <person name="Mallez S."/>
            <person name="Zhang Y."/>
            <person name="Obille A."/>
            <person name="Becker A."/>
            <person name="Abrahante J.E."/>
            <person name="Garbe J."/>
            <person name="Badalamenti J.P."/>
            <person name="Herman A."/>
            <person name="Mangelson H."/>
            <person name="Liachko I."/>
            <person name="Sullivan S."/>
            <person name="Sone E.D."/>
            <person name="Koren S."/>
            <person name="Silverstein K.A.T."/>
            <person name="Beckman K.B."/>
            <person name="Gohl D.M."/>
        </authorList>
    </citation>
    <scope>NUCLEOTIDE SEQUENCE</scope>
    <source>
        <strain evidence="7">Duluth1</strain>
        <tissue evidence="7">Whole animal</tissue>
    </source>
</reference>
<dbReference type="SMART" id="SM00692">
    <property type="entry name" value="DM3"/>
    <property type="match status" value="1"/>
</dbReference>
<dbReference type="GO" id="GO:0043565">
    <property type="term" value="F:sequence-specific DNA binding"/>
    <property type="evidence" value="ECO:0007669"/>
    <property type="project" value="InterPro"/>
</dbReference>
<keyword evidence="2 5" id="KW-0863">Zinc-finger</keyword>
<evidence type="ECO:0000313" key="8">
    <source>
        <dbReference type="Proteomes" id="UP000828390"/>
    </source>
</evidence>
<comment type="caution">
    <text evidence="7">The sequence shown here is derived from an EMBL/GenBank/DDBJ whole genome shotgun (WGS) entry which is preliminary data.</text>
</comment>
<keyword evidence="1" id="KW-0479">Metal-binding</keyword>
<evidence type="ECO:0000256" key="3">
    <source>
        <dbReference type="ARBA" id="ARBA00022833"/>
    </source>
</evidence>
<evidence type="ECO:0000313" key="7">
    <source>
        <dbReference type="EMBL" id="KAH3789179.1"/>
    </source>
</evidence>
<dbReference type="InterPro" id="IPR038441">
    <property type="entry name" value="THAP_Znf_sf"/>
</dbReference>
<name>A0A9D4F0Q4_DREPO</name>
<dbReference type="SUPFAM" id="SSF57716">
    <property type="entry name" value="Glucocorticoid receptor-like (DNA-binding domain)"/>
    <property type="match status" value="1"/>
</dbReference>
<feature type="domain" description="THAP-type" evidence="6">
    <location>
        <begin position="1"/>
        <end position="96"/>
    </location>
</feature>
<keyword evidence="4 5" id="KW-0238">DNA-binding</keyword>
<dbReference type="PANTHER" id="PTHR46600">
    <property type="entry name" value="THAP DOMAIN-CONTAINING"/>
    <property type="match status" value="1"/>
</dbReference>
<dbReference type="AlphaFoldDB" id="A0A9D4F0Q4"/>
<keyword evidence="3" id="KW-0862">Zinc</keyword>
<evidence type="ECO:0000256" key="2">
    <source>
        <dbReference type="ARBA" id="ARBA00022771"/>
    </source>
</evidence>
<evidence type="ECO:0000259" key="6">
    <source>
        <dbReference type="PROSITE" id="PS50950"/>
    </source>
</evidence>
<proteinExistence type="predicted"/>
<dbReference type="Proteomes" id="UP000828390">
    <property type="component" value="Unassembled WGS sequence"/>
</dbReference>
<dbReference type="PROSITE" id="PS50950">
    <property type="entry name" value="ZF_THAP"/>
    <property type="match status" value="1"/>
</dbReference>
<organism evidence="7 8">
    <name type="scientific">Dreissena polymorpha</name>
    <name type="common">Zebra mussel</name>
    <name type="synonym">Mytilus polymorpha</name>
    <dbReference type="NCBI Taxonomy" id="45954"/>
    <lineage>
        <taxon>Eukaryota</taxon>
        <taxon>Metazoa</taxon>
        <taxon>Spiralia</taxon>
        <taxon>Lophotrochozoa</taxon>
        <taxon>Mollusca</taxon>
        <taxon>Bivalvia</taxon>
        <taxon>Autobranchia</taxon>
        <taxon>Heteroconchia</taxon>
        <taxon>Euheterodonta</taxon>
        <taxon>Imparidentia</taxon>
        <taxon>Neoheterodontei</taxon>
        <taxon>Myida</taxon>
        <taxon>Dreissenoidea</taxon>
        <taxon>Dreissenidae</taxon>
        <taxon>Dreissena</taxon>
    </lineage>
</organism>